<proteinExistence type="predicted"/>
<comment type="caution">
    <text evidence="1">The sequence shown here is derived from an EMBL/GenBank/DDBJ whole genome shotgun (WGS) entry which is preliminary data.</text>
</comment>
<sequence length="200" mass="22364">MAAMLVVWFYPVSVSLFRRWNQVRVVDHRSSLAPFGEVFLKILATLLRLQPASPLDKDLLEPFGHNRAQIMESVAIVRLCHQGSEAVFVKPVRAVVVSFLVRGRRIIDLVIIADSLILIFDLGGIVVRDTYCSEGTAWAEEKEVWSEGISHHHRMVDTHGVVDDIHHEDGLGSCRAIYAELPGVDMTGNSADVRHTSSKR</sequence>
<accession>A0AAN6U9W8</accession>
<evidence type="ECO:0000313" key="1">
    <source>
        <dbReference type="EMBL" id="KAK4129102.1"/>
    </source>
</evidence>
<dbReference type="EMBL" id="MU853223">
    <property type="protein sequence ID" value="KAK4129102.1"/>
    <property type="molecule type" value="Genomic_DNA"/>
</dbReference>
<evidence type="ECO:0000313" key="2">
    <source>
        <dbReference type="Proteomes" id="UP001302602"/>
    </source>
</evidence>
<dbReference type="Proteomes" id="UP001302602">
    <property type="component" value="Unassembled WGS sequence"/>
</dbReference>
<gene>
    <name evidence="1" type="ORF">N657DRAFT_630065</name>
</gene>
<protein>
    <submittedName>
        <fullName evidence="1">Uncharacterized protein</fullName>
    </submittedName>
</protein>
<reference evidence="1" key="1">
    <citation type="journal article" date="2023" name="Mol. Phylogenet. Evol.">
        <title>Genome-scale phylogeny and comparative genomics of the fungal order Sordariales.</title>
        <authorList>
            <person name="Hensen N."/>
            <person name="Bonometti L."/>
            <person name="Westerberg I."/>
            <person name="Brannstrom I.O."/>
            <person name="Guillou S."/>
            <person name="Cros-Aarteil S."/>
            <person name="Calhoun S."/>
            <person name="Haridas S."/>
            <person name="Kuo A."/>
            <person name="Mondo S."/>
            <person name="Pangilinan J."/>
            <person name="Riley R."/>
            <person name="LaButti K."/>
            <person name="Andreopoulos B."/>
            <person name="Lipzen A."/>
            <person name="Chen C."/>
            <person name="Yan M."/>
            <person name="Daum C."/>
            <person name="Ng V."/>
            <person name="Clum A."/>
            <person name="Steindorff A."/>
            <person name="Ohm R.A."/>
            <person name="Martin F."/>
            <person name="Silar P."/>
            <person name="Natvig D.O."/>
            <person name="Lalanne C."/>
            <person name="Gautier V."/>
            <person name="Ament-Velasquez S.L."/>
            <person name="Kruys A."/>
            <person name="Hutchinson M.I."/>
            <person name="Powell A.J."/>
            <person name="Barry K."/>
            <person name="Miller A.N."/>
            <person name="Grigoriev I.V."/>
            <person name="Debuchy R."/>
            <person name="Gladieux P."/>
            <person name="Hiltunen Thoren M."/>
            <person name="Johannesson H."/>
        </authorList>
    </citation>
    <scope>NUCLEOTIDE SEQUENCE</scope>
    <source>
        <strain evidence="1">CBS 731.68</strain>
    </source>
</reference>
<reference evidence="1" key="2">
    <citation type="submission" date="2023-05" db="EMBL/GenBank/DDBJ databases">
        <authorList>
            <consortium name="Lawrence Berkeley National Laboratory"/>
            <person name="Steindorff A."/>
            <person name="Hensen N."/>
            <person name="Bonometti L."/>
            <person name="Westerberg I."/>
            <person name="Brannstrom I.O."/>
            <person name="Guillou S."/>
            <person name="Cros-Aarteil S."/>
            <person name="Calhoun S."/>
            <person name="Haridas S."/>
            <person name="Kuo A."/>
            <person name="Mondo S."/>
            <person name="Pangilinan J."/>
            <person name="Riley R."/>
            <person name="Labutti K."/>
            <person name="Andreopoulos B."/>
            <person name="Lipzen A."/>
            <person name="Chen C."/>
            <person name="Yanf M."/>
            <person name="Daum C."/>
            <person name="Ng V."/>
            <person name="Clum A."/>
            <person name="Ohm R."/>
            <person name="Martin F."/>
            <person name="Silar P."/>
            <person name="Natvig D."/>
            <person name="Lalanne C."/>
            <person name="Gautier V."/>
            <person name="Ament-Velasquez S.L."/>
            <person name="Kruys A."/>
            <person name="Hutchinson M.I."/>
            <person name="Powell A.J."/>
            <person name="Barry K."/>
            <person name="Miller A.N."/>
            <person name="Grigoriev I.V."/>
            <person name="Debuchy R."/>
            <person name="Gladieux P."/>
            <person name="Thoren M.H."/>
            <person name="Johannesson H."/>
        </authorList>
    </citation>
    <scope>NUCLEOTIDE SEQUENCE</scope>
    <source>
        <strain evidence="1">CBS 731.68</strain>
    </source>
</reference>
<organism evidence="1 2">
    <name type="scientific">Parathielavia appendiculata</name>
    <dbReference type="NCBI Taxonomy" id="2587402"/>
    <lineage>
        <taxon>Eukaryota</taxon>
        <taxon>Fungi</taxon>
        <taxon>Dikarya</taxon>
        <taxon>Ascomycota</taxon>
        <taxon>Pezizomycotina</taxon>
        <taxon>Sordariomycetes</taxon>
        <taxon>Sordariomycetidae</taxon>
        <taxon>Sordariales</taxon>
        <taxon>Chaetomiaceae</taxon>
        <taxon>Parathielavia</taxon>
    </lineage>
</organism>
<dbReference type="AlphaFoldDB" id="A0AAN6U9W8"/>
<name>A0AAN6U9W8_9PEZI</name>
<keyword evidence="2" id="KW-1185">Reference proteome</keyword>
<dbReference type="GeneID" id="87827720"/>
<dbReference type="RefSeq" id="XP_062652873.1">
    <property type="nucleotide sequence ID" value="XM_062790951.1"/>
</dbReference>